<dbReference type="InterPro" id="IPR036513">
    <property type="entry name" value="STAS_dom_sf"/>
</dbReference>
<reference evidence="2 3" key="1">
    <citation type="submission" date="2019-08" db="EMBL/GenBank/DDBJ databases">
        <title>Deep-cultivation of Planctomycetes and their phenomic and genomic characterization uncovers novel biology.</title>
        <authorList>
            <person name="Wiegand S."/>
            <person name="Jogler M."/>
            <person name="Boedeker C."/>
            <person name="Pinto D."/>
            <person name="Vollmers J."/>
            <person name="Rivas-Marin E."/>
            <person name="Kohn T."/>
            <person name="Peeters S.H."/>
            <person name="Heuer A."/>
            <person name="Rast P."/>
            <person name="Oberbeckmann S."/>
            <person name="Bunk B."/>
            <person name="Jeske O."/>
            <person name="Meyerdierks A."/>
            <person name="Storesund J.E."/>
            <person name="Kallscheuer N."/>
            <person name="Luecker S."/>
            <person name="Lage O.M."/>
            <person name="Pohl T."/>
            <person name="Merkel B.J."/>
            <person name="Hornburger P."/>
            <person name="Mueller R.-W."/>
            <person name="Bruemmer F."/>
            <person name="Labrenz M."/>
            <person name="Spormann A.M."/>
            <person name="Op den Camp H."/>
            <person name="Overmann J."/>
            <person name="Amann R."/>
            <person name="Jetten M.S.M."/>
            <person name="Mascher T."/>
            <person name="Medema M.H."/>
            <person name="Devos D.P."/>
            <person name="Kaster A.-K."/>
            <person name="Ovreas L."/>
            <person name="Rohde M."/>
            <person name="Galperin M.Y."/>
            <person name="Jogler C."/>
        </authorList>
    </citation>
    <scope>NUCLEOTIDE SEQUENCE [LARGE SCALE GENOMIC DNA]</scope>
    <source>
        <strain evidence="2 3">OJF2</strain>
    </source>
</reference>
<proteinExistence type="predicted"/>
<dbReference type="GO" id="GO:0043856">
    <property type="term" value="F:anti-sigma factor antagonist activity"/>
    <property type="evidence" value="ECO:0007669"/>
    <property type="project" value="TreeGrafter"/>
</dbReference>
<sequence length="126" mass="14317">MSTRKPNPEDAFTIERHGDITVIVATPALERLKFGLEEQAAELILRPLEREEDPLIIFDLGRVDFFGSMFLALLIRCWKLALSRGGSMALCGVTPRTRELLRITSLDIVWPLYATRQEAIEAFELD</sequence>
<dbReference type="RefSeq" id="WP_148594266.1">
    <property type="nucleotide sequence ID" value="NZ_CP042997.1"/>
</dbReference>
<dbReference type="EMBL" id="CP042997">
    <property type="protein sequence ID" value="QEH34330.1"/>
    <property type="molecule type" value="Genomic_DNA"/>
</dbReference>
<keyword evidence="3" id="KW-1185">Reference proteome</keyword>
<dbReference type="Proteomes" id="UP000324233">
    <property type="component" value="Chromosome"/>
</dbReference>
<evidence type="ECO:0000259" key="1">
    <source>
        <dbReference type="PROSITE" id="PS50801"/>
    </source>
</evidence>
<dbReference type="SUPFAM" id="SSF52091">
    <property type="entry name" value="SpoIIaa-like"/>
    <property type="match status" value="1"/>
</dbReference>
<dbReference type="Pfam" id="PF01740">
    <property type="entry name" value="STAS"/>
    <property type="match status" value="1"/>
</dbReference>
<dbReference type="AlphaFoldDB" id="A0A5B9W2Z6"/>
<evidence type="ECO:0000313" key="3">
    <source>
        <dbReference type="Proteomes" id="UP000324233"/>
    </source>
</evidence>
<gene>
    <name evidence="2" type="ORF">OJF2_28660</name>
</gene>
<evidence type="ECO:0000313" key="2">
    <source>
        <dbReference type="EMBL" id="QEH34330.1"/>
    </source>
</evidence>
<dbReference type="KEGG" id="agv:OJF2_28660"/>
<dbReference type="Gene3D" id="3.30.750.24">
    <property type="entry name" value="STAS domain"/>
    <property type="match status" value="1"/>
</dbReference>
<protein>
    <submittedName>
        <fullName evidence="2">STAS domain protein</fullName>
    </submittedName>
</protein>
<dbReference type="OrthoDB" id="275292at2"/>
<dbReference type="PROSITE" id="PS50801">
    <property type="entry name" value="STAS"/>
    <property type="match status" value="1"/>
</dbReference>
<organism evidence="2 3">
    <name type="scientific">Aquisphaera giovannonii</name>
    <dbReference type="NCBI Taxonomy" id="406548"/>
    <lineage>
        <taxon>Bacteria</taxon>
        <taxon>Pseudomonadati</taxon>
        <taxon>Planctomycetota</taxon>
        <taxon>Planctomycetia</taxon>
        <taxon>Isosphaerales</taxon>
        <taxon>Isosphaeraceae</taxon>
        <taxon>Aquisphaera</taxon>
    </lineage>
</organism>
<dbReference type="PANTHER" id="PTHR33495">
    <property type="entry name" value="ANTI-SIGMA FACTOR ANTAGONIST TM_1081-RELATED-RELATED"/>
    <property type="match status" value="1"/>
</dbReference>
<name>A0A5B9W2Z6_9BACT</name>
<dbReference type="InterPro" id="IPR002645">
    <property type="entry name" value="STAS_dom"/>
</dbReference>
<dbReference type="CDD" id="cd07043">
    <property type="entry name" value="STAS_anti-anti-sigma_factors"/>
    <property type="match status" value="1"/>
</dbReference>
<feature type="domain" description="STAS" evidence="1">
    <location>
        <begin position="1"/>
        <end position="123"/>
    </location>
</feature>
<accession>A0A5B9W2Z6</accession>